<evidence type="ECO:0008006" key="2">
    <source>
        <dbReference type="Google" id="ProtNLM"/>
    </source>
</evidence>
<evidence type="ECO:0000313" key="1">
    <source>
        <dbReference type="EMBL" id="BAO33910.1"/>
    </source>
</evidence>
<accession>A0AAT9E9J9</accession>
<proteinExistence type="predicted"/>
<sequence>MTVDCRRRRACDQCDVVMLIPLRVMRDYLAKIFLTGKHRRQLDTVVRTVLFIADDHDTVTIWCELTEIFHQSHACHTIADND</sequence>
<dbReference type="KEGG" id="smar:SM39_1881"/>
<organism evidence="1">
    <name type="scientific">Serratia marcescens SM39</name>
    <dbReference type="NCBI Taxonomy" id="1334564"/>
    <lineage>
        <taxon>Bacteria</taxon>
        <taxon>Pseudomonadati</taxon>
        <taxon>Pseudomonadota</taxon>
        <taxon>Gammaproteobacteria</taxon>
        <taxon>Enterobacterales</taxon>
        <taxon>Yersiniaceae</taxon>
        <taxon>Serratia</taxon>
    </lineage>
</organism>
<dbReference type="EMBL" id="AP013063">
    <property type="protein sequence ID" value="BAO33910.1"/>
    <property type="molecule type" value="Genomic_DNA"/>
</dbReference>
<name>A0AAT9E9J9_SERMA</name>
<protein>
    <recommendedName>
        <fullName evidence="2">Transposase</fullName>
    </recommendedName>
</protein>
<reference evidence="1" key="1">
    <citation type="journal article" date="2014" name="Genome Biol. Evol.">
        <title>Genome evolution and plasticity of Serratia marcescens, an important multidrug-resistant nosocomial pathogen.</title>
        <authorList>
            <person name="Iguchi A."/>
            <person name="Nagaya Y."/>
            <person name="Pradel E."/>
            <person name="Ooka T."/>
            <person name="Ogura Y."/>
            <person name="Katsura K."/>
            <person name="Kurokawa K."/>
            <person name="Oshima K."/>
            <person name="Hattori M."/>
            <person name="Parkhill J."/>
            <person name="Sebaihia M."/>
            <person name="Coulthurst S.J."/>
            <person name="Gotoh N."/>
            <person name="Thomson N.R."/>
            <person name="Ewbank J.J."/>
            <person name="Hayashi T."/>
        </authorList>
    </citation>
    <scope>NUCLEOTIDE SEQUENCE</scope>
    <source>
        <strain evidence="1">SM39</strain>
    </source>
</reference>
<dbReference type="AlphaFoldDB" id="A0AAT9E9J9"/>
<gene>
    <name evidence="1" type="ORF">SM39_1881</name>
</gene>